<keyword evidence="1" id="KW-0472">Membrane</keyword>
<keyword evidence="1" id="KW-0812">Transmembrane</keyword>
<dbReference type="EMBL" id="PFAA01000004">
    <property type="protein sequence ID" value="PIT96983.1"/>
    <property type="molecule type" value="Genomic_DNA"/>
</dbReference>
<dbReference type="Proteomes" id="UP000230481">
    <property type="component" value="Unassembled WGS sequence"/>
</dbReference>
<evidence type="ECO:0000256" key="1">
    <source>
        <dbReference type="SAM" id="Phobius"/>
    </source>
</evidence>
<proteinExistence type="predicted"/>
<gene>
    <name evidence="2" type="ORF">COT82_00190</name>
</gene>
<protein>
    <submittedName>
        <fullName evidence="2">Uncharacterized protein</fullName>
    </submittedName>
</protein>
<reference evidence="3" key="1">
    <citation type="submission" date="2017-09" db="EMBL/GenBank/DDBJ databases">
        <title>Depth-based differentiation of microbial function through sediment-hosted aquifers and enrichment of novel symbionts in the deep terrestrial subsurface.</title>
        <authorList>
            <person name="Probst A.J."/>
            <person name="Ladd B."/>
            <person name="Jarett J.K."/>
            <person name="Geller-Mcgrath D.E."/>
            <person name="Sieber C.M.K."/>
            <person name="Emerson J.B."/>
            <person name="Anantharaman K."/>
            <person name="Thomas B.C."/>
            <person name="Malmstrom R."/>
            <person name="Stieglmeier M."/>
            <person name="Klingl A."/>
            <person name="Woyke T."/>
            <person name="Ryan C.M."/>
            <person name="Banfield J.F."/>
        </authorList>
    </citation>
    <scope>NUCLEOTIDE SEQUENCE [LARGE SCALE GENOMIC DNA]</scope>
</reference>
<name>A0A2M6WW13_9BACT</name>
<feature type="transmembrane region" description="Helical" evidence="1">
    <location>
        <begin position="47"/>
        <end position="68"/>
    </location>
</feature>
<accession>A0A2M6WW13</accession>
<evidence type="ECO:0000313" key="3">
    <source>
        <dbReference type="Proteomes" id="UP000230481"/>
    </source>
</evidence>
<sequence length="82" mass="9940">MDTDAQKINLRKKPISYGPNWHYEILPRQTKKALMFLSEEKWLKESYSALMFSILFLRGFVIAIYKYYTQFIYFLQIMVNLC</sequence>
<organism evidence="2 3">
    <name type="scientific">Candidatus Campbellbacteria bacterium CG10_big_fil_rev_8_21_14_0_10_35_52</name>
    <dbReference type="NCBI Taxonomy" id="1974527"/>
    <lineage>
        <taxon>Bacteria</taxon>
        <taxon>Candidatus Campbelliibacteriota</taxon>
    </lineage>
</organism>
<keyword evidence="1" id="KW-1133">Transmembrane helix</keyword>
<dbReference type="AlphaFoldDB" id="A0A2M6WW13"/>
<evidence type="ECO:0000313" key="2">
    <source>
        <dbReference type="EMBL" id="PIT96983.1"/>
    </source>
</evidence>
<comment type="caution">
    <text evidence="2">The sequence shown here is derived from an EMBL/GenBank/DDBJ whole genome shotgun (WGS) entry which is preliminary data.</text>
</comment>